<keyword evidence="2" id="KW-0479">Metal-binding</keyword>
<dbReference type="RefSeq" id="WP_243570022.1">
    <property type="nucleotide sequence ID" value="NZ_BAAARD010000002.1"/>
</dbReference>
<dbReference type="Proteomes" id="UP000831304">
    <property type="component" value="Chromosome"/>
</dbReference>
<dbReference type="InterPro" id="IPR036663">
    <property type="entry name" value="Fumarylacetoacetase_C_sf"/>
</dbReference>
<evidence type="ECO:0000256" key="1">
    <source>
        <dbReference type="ARBA" id="ARBA00010211"/>
    </source>
</evidence>
<keyword evidence="5" id="KW-1185">Reference proteome</keyword>
<feature type="domain" description="Fumarylacetoacetase-like C-terminal" evidence="3">
    <location>
        <begin position="75"/>
        <end position="280"/>
    </location>
</feature>
<accession>A0ABY4AVH2</accession>
<keyword evidence="4" id="KW-0378">Hydrolase</keyword>
<dbReference type="InterPro" id="IPR011234">
    <property type="entry name" value="Fumarylacetoacetase-like_C"/>
</dbReference>
<reference evidence="4 5" key="1">
    <citation type="submission" date="2022-03" db="EMBL/GenBank/DDBJ databases">
        <title>Agromyces sp. isolated from the gut of P. brevitarsis seulensis larvae.</title>
        <authorList>
            <person name="Won M."/>
            <person name="Kwon S.-W."/>
        </authorList>
    </citation>
    <scope>NUCLEOTIDE SEQUENCE [LARGE SCALE GENOMIC DNA]</scope>
    <source>
        <strain evidence="4 5">KACC 16215</strain>
    </source>
</reference>
<protein>
    <submittedName>
        <fullName evidence="4">Fumarylacetoacetate hydrolase family protein</fullName>
    </submittedName>
</protein>
<dbReference type="GO" id="GO:0016787">
    <property type="term" value="F:hydrolase activity"/>
    <property type="evidence" value="ECO:0007669"/>
    <property type="project" value="UniProtKB-KW"/>
</dbReference>
<organism evidence="4 5">
    <name type="scientific">Agromyces soli</name>
    <dbReference type="NCBI Taxonomy" id="659012"/>
    <lineage>
        <taxon>Bacteria</taxon>
        <taxon>Bacillati</taxon>
        <taxon>Actinomycetota</taxon>
        <taxon>Actinomycetes</taxon>
        <taxon>Micrococcales</taxon>
        <taxon>Microbacteriaceae</taxon>
        <taxon>Agromyces</taxon>
    </lineage>
</organism>
<evidence type="ECO:0000259" key="3">
    <source>
        <dbReference type="Pfam" id="PF01557"/>
    </source>
</evidence>
<dbReference type="EMBL" id="CP094533">
    <property type="protein sequence ID" value="UOE27176.1"/>
    <property type="molecule type" value="Genomic_DNA"/>
</dbReference>
<name>A0ABY4AVH2_9MICO</name>
<dbReference type="InterPro" id="IPR051121">
    <property type="entry name" value="FAH"/>
</dbReference>
<evidence type="ECO:0000313" key="5">
    <source>
        <dbReference type="Proteomes" id="UP000831304"/>
    </source>
</evidence>
<evidence type="ECO:0000313" key="4">
    <source>
        <dbReference type="EMBL" id="UOE27176.1"/>
    </source>
</evidence>
<dbReference type="Pfam" id="PF01557">
    <property type="entry name" value="FAA_hydrolase"/>
    <property type="match status" value="1"/>
</dbReference>
<gene>
    <name evidence="4" type="ORF">MTP13_05165</name>
</gene>
<dbReference type="Gene3D" id="3.90.850.10">
    <property type="entry name" value="Fumarylacetoacetase-like, C-terminal domain"/>
    <property type="match status" value="1"/>
</dbReference>
<dbReference type="PANTHER" id="PTHR42796:SF4">
    <property type="entry name" value="FUMARYLACETOACETATE HYDROLASE DOMAIN-CONTAINING PROTEIN 2A"/>
    <property type="match status" value="1"/>
</dbReference>
<evidence type="ECO:0000256" key="2">
    <source>
        <dbReference type="ARBA" id="ARBA00022723"/>
    </source>
</evidence>
<sequence length="283" mass="30050">MRFLRIGPAGAERPVAVDRTGAAYGLRPLTEDITAEFLAAEPAPRTAAAIAAGRLPRIELAGERIGAPLARAASIICIGMNYAAHAAESGAAPPPEPVVFFKKPNTMVGPNDPIELPPGSLHLDWEVELAVVIGRPARGLDPAADPLELVAGYALTNDLSERELQLDRSGGQWSKGKCAPGFAPLGPWIATPDEFADVQRIALRSWVNDEPRQDSTTADMVFPVAEILRDLLACMPLEPGDVILTGTPEGVALSGRFPYLRAGDRVRMSADGLGEIEQLVVAR</sequence>
<proteinExistence type="inferred from homology"/>
<dbReference type="PANTHER" id="PTHR42796">
    <property type="entry name" value="FUMARYLACETOACETATE HYDROLASE DOMAIN-CONTAINING PROTEIN 2A-RELATED"/>
    <property type="match status" value="1"/>
</dbReference>
<dbReference type="SUPFAM" id="SSF56529">
    <property type="entry name" value="FAH"/>
    <property type="match status" value="1"/>
</dbReference>
<comment type="similarity">
    <text evidence="1">Belongs to the FAH family.</text>
</comment>